<dbReference type="InterPro" id="IPR020904">
    <property type="entry name" value="Sc_DH/Rdtase_CS"/>
</dbReference>
<name>A0A6L5X3C3_9FIRM</name>
<evidence type="ECO:0000256" key="3">
    <source>
        <dbReference type="RuleBase" id="RU000363"/>
    </source>
</evidence>
<evidence type="ECO:0000256" key="1">
    <source>
        <dbReference type="ARBA" id="ARBA00006484"/>
    </source>
</evidence>
<keyword evidence="5" id="KW-1185">Reference proteome</keyword>
<dbReference type="GO" id="GO:0016491">
    <property type="term" value="F:oxidoreductase activity"/>
    <property type="evidence" value="ECO:0007669"/>
    <property type="project" value="UniProtKB-KW"/>
</dbReference>
<dbReference type="SUPFAM" id="SSF51735">
    <property type="entry name" value="NAD(P)-binding Rossmann-fold domains"/>
    <property type="match status" value="1"/>
</dbReference>
<dbReference type="Proteomes" id="UP000481852">
    <property type="component" value="Unassembled WGS sequence"/>
</dbReference>
<sequence length="256" mass="27734">MKEKMLDGKVAIVSGASYGMGQTMAELFASEGAKVVMTARGKEKLDAAVEEIRAKGYEVTGVVADNKNLEDVKHVIQTALDTYGDLDIVINNAAIGEQKMIDETDDEWLEHVYQTNVFGPFRFIREALKIFLPKNEGCIINISSVNGDRPFCGASYTSSKGAINTLTKNVAMRLIDTNIRINAVAPGATVTPAHLVNKAGEQPGGAKMLEYSKHFVYFPGPECDPIDQANACLFLASDMGRHVKGQVIQVCNGAFL</sequence>
<reference evidence="4 5" key="1">
    <citation type="submission" date="2019-08" db="EMBL/GenBank/DDBJ databases">
        <title>In-depth cultivation of the pig gut microbiome towards novel bacterial diversity and tailored functional studies.</title>
        <authorList>
            <person name="Wylensek D."/>
            <person name="Hitch T.C.A."/>
            <person name="Clavel T."/>
        </authorList>
    </citation>
    <scope>NUCLEOTIDE SEQUENCE [LARGE SCALE GENOMIC DNA]</scope>
    <source>
        <strain evidence="4 5">Oil+RF-744-WCA-WT-11</strain>
    </source>
</reference>
<dbReference type="PRINTS" id="PR00081">
    <property type="entry name" value="GDHRDH"/>
</dbReference>
<dbReference type="InterPro" id="IPR002347">
    <property type="entry name" value="SDR_fam"/>
</dbReference>
<evidence type="ECO:0000256" key="2">
    <source>
        <dbReference type="ARBA" id="ARBA00023002"/>
    </source>
</evidence>
<keyword evidence="2" id="KW-0560">Oxidoreductase</keyword>
<dbReference type="EMBL" id="VULZ01000002">
    <property type="protein sequence ID" value="MSS14027.1"/>
    <property type="molecule type" value="Genomic_DNA"/>
</dbReference>
<dbReference type="InterPro" id="IPR036291">
    <property type="entry name" value="NAD(P)-bd_dom_sf"/>
</dbReference>
<evidence type="ECO:0000313" key="4">
    <source>
        <dbReference type="EMBL" id="MSS14027.1"/>
    </source>
</evidence>
<dbReference type="AlphaFoldDB" id="A0A6L5X3C3"/>
<evidence type="ECO:0000313" key="5">
    <source>
        <dbReference type="Proteomes" id="UP000481852"/>
    </source>
</evidence>
<dbReference type="PRINTS" id="PR00080">
    <property type="entry name" value="SDRFAMILY"/>
</dbReference>
<organism evidence="4 5">
    <name type="scientific">Porcincola intestinalis</name>
    <dbReference type="NCBI Taxonomy" id="2606632"/>
    <lineage>
        <taxon>Bacteria</taxon>
        <taxon>Bacillati</taxon>
        <taxon>Bacillota</taxon>
        <taxon>Clostridia</taxon>
        <taxon>Lachnospirales</taxon>
        <taxon>Lachnospiraceae</taxon>
        <taxon>Porcincola</taxon>
    </lineage>
</organism>
<dbReference type="Gene3D" id="3.40.50.720">
    <property type="entry name" value="NAD(P)-binding Rossmann-like Domain"/>
    <property type="match status" value="1"/>
</dbReference>
<dbReference type="FunFam" id="3.40.50.720:FF:000084">
    <property type="entry name" value="Short-chain dehydrogenase reductase"/>
    <property type="match status" value="1"/>
</dbReference>
<dbReference type="Pfam" id="PF00106">
    <property type="entry name" value="adh_short"/>
    <property type="match status" value="1"/>
</dbReference>
<comment type="similarity">
    <text evidence="1 3">Belongs to the short-chain dehydrogenases/reductases (SDR) family.</text>
</comment>
<accession>A0A6L5X3C3</accession>
<dbReference type="CDD" id="cd05233">
    <property type="entry name" value="SDR_c"/>
    <property type="match status" value="1"/>
</dbReference>
<dbReference type="PANTHER" id="PTHR24321:SF8">
    <property type="entry name" value="ESTRADIOL 17-BETA-DEHYDROGENASE 8-RELATED"/>
    <property type="match status" value="1"/>
</dbReference>
<dbReference type="PANTHER" id="PTHR24321">
    <property type="entry name" value="DEHYDROGENASES, SHORT CHAIN"/>
    <property type="match status" value="1"/>
</dbReference>
<dbReference type="GO" id="GO:0008206">
    <property type="term" value="P:bile acid metabolic process"/>
    <property type="evidence" value="ECO:0007669"/>
    <property type="project" value="UniProtKB-ARBA"/>
</dbReference>
<dbReference type="RefSeq" id="WP_154522972.1">
    <property type="nucleotide sequence ID" value="NZ_VULZ01000002.1"/>
</dbReference>
<proteinExistence type="inferred from homology"/>
<dbReference type="PROSITE" id="PS00061">
    <property type="entry name" value="ADH_SHORT"/>
    <property type="match status" value="1"/>
</dbReference>
<gene>
    <name evidence="4" type="ORF">FYJ35_03045</name>
</gene>
<comment type="caution">
    <text evidence="4">The sequence shown here is derived from an EMBL/GenBank/DDBJ whole genome shotgun (WGS) entry which is preliminary data.</text>
</comment>
<protein>
    <submittedName>
        <fullName evidence="4">SDR family oxidoreductase</fullName>
    </submittedName>
</protein>